<evidence type="ECO:0000313" key="2">
    <source>
        <dbReference type="EMBL" id="CEL01168.1"/>
    </source>
</evidence>
<organism evidence="2 3">
    <name type="scientific">Aspergillus calidoustus</name>
    <dbReference type="NCBI Taxonomy" id="454130"/>
    <lineage>
        <taxon>Eukaryota</taxon>
        <taxon>Fungi</taxon>
        <taxon>Dikarya</taxon>
        <taxon>Ascomycota</taxon>
        <taxon>Pezizomycotina</taxon>
        <taxon>Eurotiomycetes</taxon>
        <taxon>Eurotiomycetidae</taxon>
        <taxon>Eurotiales</taxon>
        <taxon>Aspergillaceae</taxon>
        <taxon>Aspergillus</taxon>
        <taxon>Aspergillus subgen. Nidulantes</taxon>
    </lineage>
</organism>
<dbReference type="OrthoDB" id="5084510at2759"/>
<feature type="compositionally biased region" description="Basic and acidic residues" evidence="1">
    <location>
        <begin position="83"/>
        <end position="92"/>
    </location>
</feature>
<sequence>MLIRPIQYQKSGMSSSRSWSVLFILLLPTQPLIFKRRPRILHELCEAAPDVARAIAGTIQGNKTVPSEQQVNANTALLKRKWKPDQDPPYRP</sequence>
<dbReference type="AlphaFoldDB" id="A0A0U5FNX9"/>
<dbReference type="Proteomes" id="UP000054771">
    <property type="component" value="Unassembled WGS sequence"/>
</dbReference>
<protein>
    <submittedName>
        <fullName evidence="2">Uncharacterized protein</fullName>
    </submittedName>
</protein>
<dbReference type="EMBL" id="CDMC01000001">
    <property type="protein sequence ID" value="CEL01168.1"/>
    <property type="molecule type" value="Genomic_DNA"/>
</dbReference>
<feature type="compositionally biased region" description="Polar residues" evidence="1">
    <location>
        <begin position="65"/>
        <end position="75"/>
    </location>
</feature>
<feature type="region of interest" description="Disordered" evidence="1">
    <location>
        <begin position="65"/>
        <end position="92"/>
    </location>
</feature>
<name>A0A0U5FNX9_ASPCI</name>
<proteinExistence type="predicted"/>
<accession>A0A0U5FNX9</accession>
<keyword evidence="3" id="KW-1185">Reference proteome</keyword>
<evidence type="ECO:0000313" key="3">
    <source>
        <dbReference type="Proteomes" id="UP000054771"/>
    </source>
</evidence>
<gene>
    <name evidence="2" type="ORF">ASPCAL00757</name>
</gene>
<evidence type="ECO:0000256" key="1">
    <source>
        <dbReference type="SAM" id="MobiDB-lite"/>
    </source>
</evidence>
<reference evidence="3" key="1">
    <citation type="journal article" date="2016" name="Genome Announc.">
        <title>Draft genome sequences of fungus Aspergillus calidoustus.</title>
        <authorList>
            <person name="Horn F."/>
            <person name="Linde J."/>
            <person name="Mattern D.J."/>
            <person name="Walther G."/>
            <person name="Guthke R."/>
            <person name="Scherlach K."/>
            <person name="Martin K."/>
            <person name="Brakhage A.A."/>
            <person name="Petzke L."/>
            <person name="Valiante V."/>
        </authorList>
    </citation>
    <scope>NUCLEOTIDE SEQUENCE [LARGE SCALE GENOMIC DNA]</scope>
    <source>
        <strain evidence="3">SF006504</strain>
    </source>
</reference>
<dbReference type="OMA" id="NAMERYQ"/>